<keyword evidence="5" id="KW-0158">Chromosome</keyword>
<comment type="similarity">
    <text evidence="3">Belongs to the MMS22 family. MMS22L subfamily.</text>
</comment>
<evidence type="ECO:0000313" key="14">
    <source>
        <dbReference type="EMBL" id="CAJ0963761.1"/>
    </source>
</evidence>
<evidence type="ECO:0000259" key="12">
    <source>
        <dbReference type="Pfam" id="PF14910"/>
    </source>
</evidence>
<evidence type="ECO:0000259" key="13">
    <source>
        <dbReference type="Pfam" id="PF14911"/>
    </source>
</evidence>
<keyword evidence="9" id="KW-0539">Nucleus</keyword>
<evidence type="ECO:0000256" key="7">
    <source>
        <dbReference type="ARBA" id="ARBA00022853"/>
    </source>
</evidence>
<dbReference type="InterPro" id="IPR029424">
    <property type="entry name" value="MMS22L_C"/>
</dbReference>
<evidence type="ECO:0000256" key="5">
    <source>
        <dbReference type="ARBA" id="ARBA00022454"/>
    </source>
</evidence>
<evidence type="ECO:0000256" key="3">
    <source>
        <dbReference type="ARBA" id="ARBA00006585"/>
    </source>
</evidence>
<proteinExistence type="inferred from homology"/>
<feature type="non-terminal residue" evidence="14">
    <location>
        <position position="221"/>
    </location>
</feature>
<dbReference type="Pfam" id="PF14910">
    <property type="entry name" value="MMS22L_N"/>
    <property type="match status" value="1"/>
</dbReference>
<feature type="domain" description="Protein MMS22-like N-terminal" evidence="12">
    <location>
        <begin position="2"/>
        <end position="48"/>
    </location>
</feature>
<evidence type="ECO:0000256" key="1">
    <source>
        <dbReference type="ARBA" id="ARBA00004123"/>
    </source>
</evidence>
<name>A0ABN9ME89_9NEOB</name>
<evidence type="ECO:0000256" key="6">
    <source>
        <dbReference type="ARBA" id="ARBA00022763"/>
    </source>
</evidence>
<dbReference type="EMBL" id="CAUEEQ010058314">
    <property type="protein sequence ID" value="CAJ0963761.1"/>
    <property type="molecule type" value="Genomic_DNA"/>
</dbReference>
<keyword evidence="15" id="KW-1185">Reference proteome</keyword>
<protein>
    <recommendedName>
        <fullName evidence="4">Protein MMS22-like</fullName>
    </recommendedName>
    <alternativeName>
        <fullName evidence="10">Methyl methanesulfonate-sensitivity protein 22-like</fullName>
    </alternativeName>
</protein>
<keyword evidence="8" id="KW-0234">DNA repair</keyword>
<dbReference type="PANTHER" id="PTHR28547:SF1">
    <property type="entry name" value="PROTEIN MMS22-LIKE"/>
    <property type="match status" value="1"/>
</dbReference>
<accession>A0ABN9ME89</accession>
<dbReference type="InterPro" id="IPR042320">
    <property type="entry name" value="MMS22-like"/>
</dbReference>
<keyword evidence="6" id="KW-0227">DNA damage</keyword>
<evidence type="ECO:0000313" key="15">
    <source>
        <dbReference type="Proteomes" id="UP001176940"/>
    </source>
</evidence>
<evidence type="ECO:0000256" key="4">
    <source>
        <dbReference type="ARBA" id="ARBA00021061"/>
    </source>
</evidence>
<feature type="domain" description="MMS22-like C-terminal" evidence="13">
    <location>
        <begin position="162"/>
        <end position="205"/>
    </location>
</feature>
<evidence type="ECO:0000256" key="10">
    <source>
        <dbReference type="ARBA" id="ARBA00033326"/>
    </source>
</evidence>
<evidence type="ECO:0000256" key="11">
    <source>
        <dbReference type="ARBA" id="ARBA00045147"/>
    </source>
</evidence>
<feature type="non-terminal residue" evidence="14">
    <location>
        <position position="1"/>
    </location>
</feature>
<sequence>NIHSRAVQGHGNAGIHAPSVSVAKERHLAVATALWRNFFPFLKSLRLSQTPPSQLADTAAGYTLLALDMPSSAPPDLQPQPFVSVMQLFGWDDMVTPQMVSRYLSHLVPNSTLIEAFTGIGYSSYQALSIRAWIRCVLQMYIDQPLGAIIKTGTEPTSVLAEQLVELTRLVFKLPEAENILSKAQIDQRSYKQDPKQALLQFIKTTKAATPLRGTTNQTTP</sequence>
<dbReference type="InterPro" id="IPR029425">
    <property type="entry name" value="MMS22L_N"/>
</dbReference>
<comment type="caution">
    <text evidence="14">The sequence shown here is derived from an EMBL/GenBank/DDBJ whole genome shotgun (WGS) entry which is preliminary data.</text>
</comment>
<evidence type="ECO:0000256" key="2">
    <source>
        <dbReference type="ARBA" id="ARBA00004286"/>
    </source>
</evidence>
<comment type="function">
    <text evidence="11">Component of the MMS22L-TONSL complex, a complex that promotes homologous recombination-mediated repair of double-strand breaks (DSBs) at stalled or collapsed replication forks. The MMS22L-TONSL complex is required to maintain genome integrity during DNA replication. It mediates the assembly of RAD51 filaments on single-stranded DNA (ssDNA): the MMS22L-TONSL complex is recruited to DSBs following histone replacement by histone chaperones and eviction of the replication protein A complex (RPA/RP-A) from DSBs. Following recruitment to DSBs, the TONSL-MMS22L complex promotes recruitment of RAD51 filaments and subsequent homologous recombination. Within the complex, MMS22L acts by binding ssDNA.</text>
</comment>
<organism evidence="14 15">
    <name type="scientific">Ranitomeya imitator</name>
    <name type="common">mimic poison frog</name>
    <dbReference type="NCBI Taxonomy" id="111125"/>
    <lineage>
        <taxon>Eukaryota</taxon>
        <taxon>Metazoa</taxon>
        <taxon>Chordata</taxon>
        <taxon>Craniata</taxon>
        <taxon>Vertebrata</taxon>
        <taxon>Euteleostomi</taxon>
        <taxon>Amphibia</taxon>
        <taxon>Batrachia</taxon>
        <taxon>Anura</taxon>
        <taxon>Neobatrachia</taxon>
        <taxon>Hyloidea</taxon>
        <taxon>Dendrobatidae</taxon>
        <taxon>Dendrobatinae</taxon>
        <taxon>Ranitomeya</taxon>
    </lineage>
</organism>
<dbReference type="PANTHER" id="PTHR28547">
    <property type="entry name" value="PROTEIN MMS22-LIKE"/>
    <property type="match status" value="1"/>
</dbReference>
<keyword evidence="7" id="KW-0156">Chromatin regulator</keyword>
<dbReference type="Proteomes" id="UP001176940">
    <property type="component" value="Unassembled WGS sequence"/>
</dbReference>
<gene>
    <name evidence="14" type="ORF">RIMI_LOCUS18803895</name>
</gene>
<evidence type="ECO:0000256" key="8">
    <source>
        <dbReference type="ARBA" id="ARBA00023204"/>
    </source>
</evidence>
<evidence type="ECO:0000256" key="9">
    <source>
        <dbReference type="ARBA" id="ARBA00023242"/>
    </source>
</evidence>
<reference evidence="14" key="1">
    <citation type="submission" date="2023-07" db="EMBL/GenBank/DDBJ databases">
        <authorList>
            <person name="Stuckert A."/>
        </authorList>
    </citation>
    <scope>NUCLEOTIDE SEQUENCE</scope>
</reference>
<comment type="subcellular location">
    <subcellularLocation>
        <location evidence="2">Chromosome</location>
    </subcellularLocation>
    <subcellularLocation>
        <location evidence="1">Nucleus</location>
    </subcellularLocation>
</comment>
<dbReference type="Pfam" id="PF14911">
    <property type="entry name" value="MMS22L_C"/>
    <property type="match status" value="1"/>
</dbReference>